<reference evidence="6 7" key="1">
    <citation type="submission" date="2018-08" db="EMBL/GenBank/DDBJ databases">
        <title>A genome reference for cultivated species of the human gut microbiota.</title>
        <authorList>
            <person name="Zou Y."/>
            <person name="Xue W."/>
            <person name="Luo G."/>
        </authorList>
    </citation>
    <scope>NUCLEOTIDE SEQUENCE [LARGE SCALE GENOMIC DNA]</scope>
    <source>
        <strain evidence="6 7">OM06-4</strain>
    </source>
</reference>
<dbReference type="GO" id="GO:0009403">
    <property type="term" value="P:toxin biosynthetic process"/>
    <property type="evidence" value="ECO:0007669"/>
    <property type="project" value="InterPro"/>
</dbReference>
<sequence>MNFALNSMAIDTVIVFILLLMLIFGYFKGFVYRVYDLMATVVSLLAALYASSPLSAIYQIYKVEGIGEIVGKTINRFIIFIILFIALKIILLIIGKFIKPILKNIIYTISIFEHLDHLLGALVSLIEGTIIIYLALIFVITPIIPGGKENVEKTVVASKILELVPSVTEEMKALSDGFDVFTNIINDGINYDSFDARNVAALAASLNSAYKHGLINQEDLESALIKYYDEIDRVNEPISLNQDQYNEVVDVLSKLDSAKFDQTKILNKIIVSE</sequence>
<organism evidence="6 7">
    <name type="scientific">Thomasclavelia ramosa</name>
    <dbReference type="NCBI Taxonomy" id="1547"/>
    <lineage>
        <taxon>Bacteria</taxon>
        <taxon>Bacillati</taxon>
        <taxon>Bacillota</taxon>
        <taxon>Erysipelotrichia</taxon>
        <taxon>Erysipelotrichales</taxon>
        <taxon>Coprobacillaceae</taxon>
        <taxon>Thomasclavelia</taxon>
    </lineage>
</organism>
<dbReference type="PANTHER" id="PTHR37306">
    <property type="entry name" value="COLICIN V PRODUCTION PROTEIN"/>
    <property type="match status" value="1"/>
</dbReference>
<feature type="transmembrane region" description="Helical" evidence="5">
    <location>
        <begin position="37"/>
        <end position="57"/>
    </location>
</feature>
<keyword evidence="4 5" id="KW-0472">Membrane</keyword>
<dbReference type="PANTHER" id="PTHR37306:SF1">
    <property type="entry name" value="COLICIN V PRODUCTION PROTEIN"/>
    <property type="match status" value="1"/>
</dbReference>
<dbReference type="AlphaFoldDB" id="A0A3E3EGA6"/>
<name>A0A3E3EGA6_9FIRM</name>
<comment type="caution">
    <text evidence="6">The sequence shown here is derived from an EMBL/GenBank/DDBJ whole genome shotgun (WGS) entry which is preliminary data.</text>
</comment>
<dbReference type="GO" id="GO:0016020">
    <property type="term" value="C:membrane"/>
    <property type="evidence" value="ECO:0007669"/>
    <property type="project" value="UniProtKB-SubCell"/>
</dbReference>
<evidence type="ECO:0000256" key="3">
    <source>
        <dbReference type="ARBA" id="ARBA00022989"/>
    </source>
</evidence>
<evidence type="ECO:0000256" key="1">
    <source>
        <dbReference type="ARBA" id="ARBA00004141"/>
    </source>
</evidence>
<keyword evidence="3 5" id="KW-1133">Transmembrane helix</keyword>
<protein>
    <submittedName>
        <fullName evidence="6">CvpA family protein</fullName>
    </submittedName>
</protein>
<dbReference type="Proteomes" id="UP000261032">
    <property type="component" value="Unassembled WGS sequence"/>
</dbReference>
<evidence type="ECO:0000256" key="5">
    <source>
        <dbReference type="SAM" id="Phobius"/>
    </source>
</evidence>
<evidence type="ECO:0000256" key="4">
    <source>
        <dbReference type="ARBA" id="ARBA00023136"/>
    </source>
</evidence>
<feature type="transmembrane region" description="Helical" evidence="5">
    <location>
        <begin position="12"/>
        <end position="31"/>
    </location>
</feature>
<proteinExistence type="predicted"/>
<feature type="transmembrane region" description="Helical" evidence="5">
    <location>
        <begin position="77"/>
        <end position="98"/>
    </location>
</feature>
<dbReference type="Pfam" id="PF02674">
    <property type="entry name" value="Colicin_V"/>
    <property type="match status" value="1"/>
</dbReference>
<dbReference type="RefSeq" id="WP_117580603.1">
    <property type="nucleotide sequence ID" value="NZ_QUSL01000004.1"/>
</dbReference>
<evidence type="ECO:0000313" key="6">
    <source>
        <dbReference type="EMBL" id="RGD86672.1"/>
    </source>
</evidence>
<dbReference type="EMBL" id="QUSL01000004">
    <property type="protein sequence ID" value="RGD86672.1"/>
    <property type="molecule type" value="Genomic_DNA"/>
</dbReference>
<evidence type="ECO:0000313" key="7">
    <source>
        <dbReference type="Proteomes" id="UP000261032"/>
    </source>
</evidence>
<dbReference type="InterPro" id="IPR003825">
    <property type="entry name" value="Colicin-V_CvpA"/>
</dbReference>
<gene>
    <name evidence="6" type="ORF">DXB93_03950</name>
</gene>
<evidence type="ECO:0000256" key="2">
    <source>
        <dbReference type="ARBA" id="ARBA00022692"/>
    </source>
</evidence>
<feature type="transmembrane region" description="Helical" evidence="5">
    <location>
        <begin position="118"/>
        <end position="144"/>
    </location>
</feature>
<accession>A0A3E3EGA6</accession>
<comment type="subcellular location">
    <subcellularLocation>
        <location evidence="1">Membrane</location>
        <topology evidence="1">Multi-pass membrane protein</topology>
    </subcellularLocation>
</comment>
<keyword evidence="2 5" id="KW-0812">Transmembrane</keyword>